<comment type="caution">
    <text evidence="4">The sequence shown here is derived from an EMBL/GenBank/DDBJ whole genome shotgun (WGS) entry which is preliminary data.</text>
</comment>
<dbReference type="RefSeq" id="WP_126596948.1">
    <property type="nucleotide sequence ID" value="NZ_BIFQ01000001.1"/>
</dbReference>
<evidence type="ECO:0000313" key="4">
    <source>
        <dbReference type="EMBL" id="GCE05944.1"/>
    </source>
</evidence>
<dbReference type="OrthoDB" id="9791228at2"/>
<accession>A0A401ZGC7</accession>
<sequence>MLDQAAFYASLPRKRIGAAALFLDQARNILIVNPTYVDNWLLPGGTVEIDEAPHMGCVREIEEEIGLSIALERLLCVEYLTRVGSKNESIQFIFYGGMLTPEQIAVIKLQEEELSDYTFVPLEEALPRLSSNLAGRLPHAVRALEMRQIVYLENGQPLFTEDNARLDG</sequence>
<evidence type="ECO:0000256" key="1">
    <source>
        <dbReference type="ARBA" id="ARBA00001946"/>
    </source>
</evidence>
<dbReference type="Proteomes" id="UP000287224">
    <property type="component" value="Unassembled WGS sequence"/>
</dbReference>
<proteinExistence type="predicted"/>
<dbReference type="Pfam" id="PF00293">
    <property type="entry name" value="NUDIX"/>
    <property type="match status" value="1"/>
</dbReference>
<feature type="domain" description="Nudix hydrolase" evidence="3">
    <location>
        <begin position="12"/>
        <end position="142"/>
    </location>
</feature>
<dbReference type="InterPro" id="IPR015797">
    <property type="entry name" value="NUDIX_hydrolase-like_dom_sf"/>
</dbReference>
<protein>
    <recommendedName>
        <fullName evidence="3">Nudix hydrolase domain-containing protein</fullName>
    </recommendedName>
</protein>
<dbReference type="AlphaFoldDB" id="A0A401ZGC7"/>
<dbReference type="PANTHER" id="PTHR43046:SF14">
    <property type="entry name" value="MUTT_NUDIX FAMILY PROTEIN"/>
    <property type="match status" value="1"/>
</dbReference>
<dbReference type="InterPro" id="IPR020084">
    <property type="entry name" value="NUDIX_hydrolase_CS"/>
</dbReference>
<dbReference type="CDD" id="cd18876">
    <property type="entry name" value="NUDIX_Hydrolase"/>
    <property type="match status" value="1"/>
</dbReference>
<keyword evidence="5" id="KW-1185">Reference proteome</keyword>
<evidence type="ECO:0000313" key="5">
    <source>
        <dbReference type="Proteomes" id="UP000287224"/>
    </source>
</evidence>
<reference evidence="5" key="1">
    <citation type="submission" date="2018-12" db="EMBL/GenBank/DDBJ databases">
        <title>Tengunoibacter tsumagoiensis gen. nov., sp. nov., Dictyobacter kobayashii sp. nov., D. alpinus sp. nov., and D. joshuensis sp. nov. and description of Dictyobacteraceae fam. nov. within the order Ktedonobacterales isolated from Tengu-no-mugimeshi.</title>
        <authorList>
            <person name="Wang C.M."/>
            <person name="Zheng Y."/>
            <person name="Sakai Y."/>
            <person name="Toyoda A."/>
            <person name="Minakuchi Y."/>
            <person name="Abe K."/>
            <person name="Yokota A."/>
            <person name="Yabe S."/>
        </authorList>
    </citation>
    <scope>NUCLEOTIDE SEQUENCE [LARGE SCALE GENOMIC DNA]</scope>
    <source>
        <strain evidence="5">S-27</strain>
    </source>
</reference>
<evidence type="ECO:0000256" key="2">
    <source>
        <dbReference type="ARBA" id="ARBA00022801"/>
    </source>
</evidence>
<dbReference type="PANTHER" id="PTHR43046">
    <property type="entry name" value="GDP-MANNOSE MANNOSYL HYDROLASE"/>
    <property type="match status" value="1"/>
</dbReference>
<dbReference type="EMBL" id="BIFQ01000001">
    <property type="protein sequence ID" value="GCE05944.1"/>
    <property type="molecule type" value="Genomic_DNA"/>
</dbReference>
<dbReference type="PROSITE" id="PS51462">
    <property type="entry name" value="NUDIX"/>
    <property type="match status" value="1"/>
</dbReference>
<organism evidence="4 5">
    <name type="scientific">Dictyobacter aurantiacus</name>
    <dbReference type="NCBI Taxonomy" id="1936993"/>
    <lineage>
        <taxon>Bacteria</taxon>
        <taxon>Bacillati</taxon>
        <taxon>Chloroflexota</taxon>
        <taxon>Ktedonobacteria</taxon>
        <taxon>Ktedonobacterales</taxon>
        <taxon>Dictyobacteraceae</taxon>
        <taxon>Dictyobacter</taxon>
    </lineage>
</organism>
<dbReference type="InterPro" id="IPR000086">
    <property type="entry name" value="NUDIX_hydrolase_dom"/>
</dbReference>
<evidence type="ECO:0000259" key="3">
    <source>
        <dbReference type="PROSITE" id="PS51462"/>
    </source>
</evidence>
<dbReference type="SUPFAM" id="SSF55811">
    <property type="entry name" value="Nudix"/>
    <property type="match status" value="1"/>
</dbReference>
<comment type="cofactor">
    <cofactor evidence="1">
        <name>Mg(2+)</name>
        <dbReference type="ChEBI" id="CHEBI:18420"/>
    </cofactor>
</comment>
<dbReference type="Gene3D" id="3.90.79.10">
    <property type="entry name" value="Nucleoside Triphosphate Pyrophosphohydrolase"/>
    <property type="match status" value="1"/>
</dbReference>
<dbReference type="PROSITE" id="PS00893">
    <property type="entry name" value="NUDIX_BOX"/>
    <property type="match status" value="1"/>
</dbReference>
<keyword evidence="2" id="KW-0378">Hydrolase</keyword>
<name>A0A401ZGC7_9CHLR</name>
<dbReference type="GO" id="GO:0016787">
    <property type="term" value="F:hydrolase activity"/>
    <property type="evidence" value="ECO:0007669"/>
    <property type="project" value="UniProtKB-KW"/>
</dbReference>
<gene>
    <name evidence="4" type="ORF">KDAU_32730</name>
</gene>